<reference evidence="4 5" key="1">
    <citation type="submission" date="2016-10" db="EMBL/GenBank/DDBJ databases">
        <authorList>
            <person name="de Groot N.N."/>
        </authorList>
    </citation>
    <scope>NUCLEOTIDE SEQUENCE [LARGE SCALE GENOMIC DNA]</scope>
    <source>
        <strain evidence="4 5">CGMCC 1.3442</strain>
    </source>
</reference>
<dbReference type="STRING" id="237069.SAMN05216498_3091"/>
<evidence type="ECO:0000256" key="2">
    <source>
        <dbReference type="SAM" id="SignalP"/>
    </source>
</evidence>
<evidence type="ECO:0000259" key="3">
    <source>
        <dbReference type="PROSITE" id="PS51272"/>
    </source>
</evidence>
<gene>
    <name evidence="4" type="ORF">SAMN05216498_3091</name>
</gene>
<dbReference type="Pfam" id="PF16244">
    <property type="entry name" value="DUF4901"/>
    <property type="match status" value="1"/>
</dbReference>
<feature type="domain" description="SLH" evidence="3">
    <location>
        <begin position="615"/>
        <end position="677"/>
    </location>
</feature>
<dbReference type="InterPro" id="IPR032599">
    <property type="entry name" value="YcdB/YcdC_rep_domain"/>
</dbReference>
<feature type="signal peptide" evidence="2">
    <location>
        <begin position="1"/>
        <end position="26"/>
    </location>
</feature>
<dbReference type="PROSITE" id="PS51272">
    <property type="entry name" value="SLH"/>
    <property type="match status" value="3"/>
</dbReference>
<dbReference type="AlphaFoldDB" id="A0A1H0EBL7"/>
<organism evidence="4 5">
    <name type="scientific">Tenuibacillus multivorans</name>
    <dbReference type="NCBI Taxonomy" id="237069"/>
    <lineage>
        <taxon>Bacteria</taxon>
        <taxon>Bacillati</taxon>
        <taxon>Bacillota</taxon>
        <taxon>Bacilli</taxon>
        <taxon>Bacillales</taxon>
        <taxon>Bacillaceae</taxon>
        <taxon>Tenuibacillus</taxon>
    </lineage>
</organism>
<dbReference type="RefSeq" id="WP_093857479.1">
    <property type="nucleotide sequence ID" value="NZ_BJVZ01000033.1"/>
</dbReference>
<name>A0A1H0EBL7_9BACI</name>
<feature type="chain" id="PRO_5011586580" evidence="2">
    <location>
        <begin position="27"/>
        <end position="742"/>
    </location>
</feature>
<dbReference type="Pfam" id="PF00395">
    <property type="entry name" value="SLH"/>
    <property type="match status" value="1"/>
</dbReference>
<evidence type="ECO:0000313" key="5">
    <source>
        <dbReference type="Proteomes" id="UP000199334"/>
    </source>
</evidence>
<feature type="domain" description="SLH" evidence="3">
    <location>
        <begin position="680"/>
        <end position="742"/>
    </location>
</feature>
<accession>A0A1H0EBL7</accession>
<dbReference type="Proteomes" id="UP000199334">
    <property type="component" value="Unassembled WGS sequence"/>
</dbReference>
<dbReference type="Pfam" id="PF14620">
    <property type="entry name" value="YPEB_PepSY1-2"/>
    <property type="match status" value="1"/>
</dbReference>
<keyword evidence="1 2" id="KW-0732">Signal</keyword>
<feature type="domain" description="SLH" evidence="3">
    <location>
        <begin position="548"/>
        <end position="611"/>
    </location>
</feature>
<proteinExistence type="predicted"/>
<evidence type="ECO:0000256" key="1">
    <source>
        <dbReference type="ARBA" id="ARBA00022729"/>
    </source>
</evidence>
<protein>
    <submittedName>
        <fullName evidence="4">S-layer homology domain-containing protein</fullName>
    </submittedName>
</protein>
<evidence type="ECO:0000313" key="4">
    <source>
        <dbReference type="EMBL" id="SDN79847.1"/>
    </source>
</evidence>
<keyword evidence="5" id="KW-1185">Reference proteome</keyword>
<dbReference type="EMBL" id="FNIG01000009">
    <property type="protein sequence ID" value="SDN79847.1"/>
    <property type="molecule type" value="Genomic_DNA"/>
</dbReference>
<dbReference type="GO" id="GO:0009847">
    <property type="term" value="P:spore germination"/>
    <property type="evidence" value="ECO:0007669"/>
    <property type="project" value="InterPro"/>
</dbReference>
<sequence>MKLKKTSAVVLSSAVVFGGLAPAVNAAEIATVESQAVEVEQNETQTTANEDSFTVDELIPRIKELFPEKFESASDENFHLDSSPYFPEEDIERYRVSYFSPESDSDPRHASFEFVGDDLELFNFSIDPQERSEALFPPEVSEDEALNLAKSFMEKMNLDGDFELRENTNIYYNDINRPLTEPIEYQFTFDKLRSGIPIQSQTARVTVLGNGEVTRFSAPRQQGEADFETRTGVMSKDDLLEKLKGDLDVELQYMVRHDYLSQEEEVYLTYRESPAIHEVSAKDGQYYMNGEYVDEIPEEEDIQMLADQAKATSPITKDEAEELARELLATDDENTTLHIDRITERENPDGTEVYSISYMYRTGNSGYGSSIEINKNTGELVRYHNSRGLNPNEEVDENVSYEEALDLAVDYISDYAYSNMDEYAYPVNRMTTVANDREHRFTFPRVKDGLVVAGDRISVGISKEDGSLASLSVNYSNFDDWPSAEEAVSQEQALEDIKSKLDLKLYYVDRDRDSNEQTLQYKLNYLRNDNEPTFYNAVTGEWESNSPFGQKEDVVISHPWAEEELNFMISNNILEIDDPANFDADQAVTKGEALEILTKSIDRVYPRPPVNEEREQSPFSNIDSEHELYNIIMQSVQRGIVDDSQDTFDVDSPLTRENLAFWYVRALDLDSVAKRSEIFSYNFNDLEDMSDEYRGYVVLANSLGLLTNDGENNFLPQQEVTYAQLAVANLRLAQLITSGDFR</sequence>
<dbReference type="OrthoDB" id="2953630at2"/>
<dbReference type="InterPro" id="IPR014239">
    <property type="entry name" value="YpeB_PepSY1-2"/>
</dbReference>
<dbReference type="InterPro" id="IPR001119">
    <property type="entry name" value="SLH_dom"/>
</dbReference>